<name>A0A172Y2J4_9CAUL</name>
<reference evidence="1 2" key="1">
    <citation type="journal article" date="2014" name="Genome Announc.">
        <title>Genome Sequence of a Promising Hydrogen-Producing Facultative Anaerobic Bacterium, Brevundimonas naejangsanensis Strain B1.</title>
        <authorList>
            <person name="Su H."/>
            <person name="Zhang T."/>
            <person name="Bao M."/>
            <person name="Jiang Y."/>
            <person name="Wang Y."/>
            <person name="Tan T."/>
        </authorList>
    </citation>
    <scope>NUCLEOTIDE SEQUENCE [LARGE SCALE GENOMIC DNA]</scope>
    <source>
        <strain evidence="1 2">B1</strain>
    </source>
</reference>
<dbReference type="PANTHER" id="PTHR36394:SF1">
    <property type="entry name" value="OS01G0277700 PROTEIN"/>
    <property type="match status" value="1"/>
</dbReference>
<dbReference type="Proteomes" id="UP000077603">
    <property type="component" value="Chromosome"/>
</dbReference>
<protein>
    <submittedName>
        <fullName evidence="1">Uncharacterized protein</fullName>
    </submittedName>
</protein>
<evidence type="ECO:0000313" key="2">
    <source>
        <dbReference type="Proteomes" id="UP000077603"/>
    </source>
</evidence>
<dbReference type="RefSeq" id="WP_025977754.1">
    <property type="nucleotide sequence ID" value="NZ_CP015614.1"/>
</dbReference>
<keyword evidence="2" id="KW-1185">Reference proteome</keyword>
<dbReference type="KEGG" id="bne:DA69_00230"/>
<dbReference type="eggNOG" id="ENOG5032V7C">
    <property type="taxonomic scope" value="Bacteria"/>
</dbReference>
<gene>
    <name evidence="1" type="ORF">DA69_00230</name>
</gene>
<dbReference type="STRING" id="588932.DA69_00230"/>
<organism evidence="1 2">
    <name type="scientific">Brevundimonas naejangsanensis</name>
    <dbReference type="NCBI Taxonomy" id="588932"/>
    <lineage>
        <taxon>Bacteria</taxon>
        <taxon>Pseudomonadati</taxon>
        <taxon>Pseudomonadota</taxon>
        <taxon>Alphaproteobacteria</taxon>
        <taxon>Caulobacterales</taxon>
        <taxon>Caulobacteraceae</taxon>
        <taxon>Brevundimonas</taxon>
    </lineage>
</organism>
<dbReference type="OrthoDB" id="9782403at2"/>
<proteinExistence type="predicted"/>
<accession>A0A172Y2J4</accession>
<dbReference type="PANTHER" id="PTHR36394">
    <property type="entry name" value="OS01G0277700 PROTEIN"/>
    <property type="match status" value="1"/>
</dbReference>
<dbReference type="AlphaFoldDB" id="A0A172Y2J4"/>
<evidence type="ECO:0000313" key="1">
    <source>
        <dbReference type="EMBL" id="ANF53335.1"/>
    </source>
</evidence>
<dbReference type="EMBL" id="CP015614">
    <property type="protein sequence ID" value="ANF53335.1"/>
    <property type="molecule type" value="Genomic_DNA"/>
</dbReference>
<sequence length="222" mass="22862">MSSPDLAEPVLLSLLGGGFVAAFLHAALPTHWLPFVLVGRAQRWSVAQVMTTVVTAGLAHIASTALVGSLIVAAGLALNRWVEGLLPHLSAALLFLLGAFYLAKASLKRTATAGGPAVDAGDGTGPAVSDRAAFLGLVLMMAVTPGEVLLPIYLSSATEGFWALGLLTLVFAAGTVLGMTLLAALATAGYSILRLERWARYEGAILGGALILIGFLVLTHQH</sequence>